<dbReference type="CDD" id="cd00431">
    <property type="entry name" value="cysteine_hydrolases"/>
    <property type="match status" value="1"/>
</dbReference>
<proteinExistence type="predicted"/>
<dbReference type="InterPro" id="IPR000868">
    <property type="entry name" value="Isochorismatase-like_dom"/>
</dbReference>
<gene>
    <name evidence="3" type="ORF">E2R57_12265</name>
</gene>
<dbReference type="Proteomes" id="UP000294621">
    <property type="component" value="Unassembled WGS sequence"/>
</dbReference>
<dbReference type="SUPFAM" id="SSF52499">
    <property type="entry name" value="Isochorismatase-like hydrolases"/>
    <property type="match status" value="1"/>
</dbReference>
<comment type="caution">
    <text evidence="3">The sequence shown here is derived from an EMBL/GenBank/DDBJ whole genome shotgun (WGS) entry which is preliminary data.</text>
</comment>
<feature type="domain" description="Isochorismatase-like" evidence="2">
    <location>
        <begin position="3"/>
        <end position="164"/>
    </location>
</feature>
<organism evidence="3 4">
    <name type="scientific">Arthrobacter nitrophenolicus</name>
    <dbReference type="NCBI Taxonomy" id="683150"/>
    <lineage>
        <taxon>Bacteria</taxon>
        <taxon>Bacillati</taxon>
        <taxon>Actinomycetota</taxon>
        <taxon>Actinomycetes</taxon>
        <taxon>Micrococcales</taxon>
        <taxon>Micrococcaceae</taxon>
        <taxon>Arthrobacter</taxon>
    </lineage>
</organism>
<evidence type="ECO:0000259" key="2">
    <source>
        <dbReference type="Pfam" id="PF00857"/>
    </source>
</evidence>
<dbReference type="STRING" id="683150.G205_17814"/>
<dbReference type="RefSeq" id="WP_133349486.1">
    <property type="nucleotide sequence ID" value="NZ_SMZQ01000006.1"/>
</dbReference>
<dbReference type="PANTHER" id="PTHR43540">
    <property type="entry name" value="PEROXYUREIDOACRYLATE/UREIDOACRYLATE AMIDOHYDROLASE-RELATED"/>
    <property type="match status" value="1"/>
</dbReference>
<reference evidence="3 4" key="1">
    <citation type="submission" date="2019-03" db="EMBL/GenBank/DDBJ databases">
        <title>Genome Sequencing and Assembly of Various Microbes Isolated from Partially Reclaimed Soil and Acid Mine Drainage (AMD) Site.</title>
        <authorList>
            <person name="Steinbock B."/>
            <person name="Bechtold R."/>
            <person name="Sevigny J.L."/>
            <person name="Thomas D."/>
            <person name="Cuthill L.R."/>
            <person name="Aveiro Johannsen E.J."/>
            <person name="Thomas K."/>
            <person name="Ghosh A."/>
        </authorList>
    </citation>
    <scope>NUCLEOTIDE SEQUENCE [LARGE SCALE GENOMIC DNA]</scope>
    <source>
        <strain evidence="3 4">S-A1</strain>
    </source>
</reference>
<dbReference type="InterPro" id="IPR036380">
    <property type="entry name" value="Isochorismatase-like_sf"/>
</dbReference>
<evidence type="ECO:0000256" key="1">
    <source>
        <dbReference type="ARBA" id="ARBA00022801"/>
    </source>
</evidence>
<dbReference type="GO" id="GO:0016787">
    <property type="term" value="F:hydrolase activity"/>
    <property type="evidence" value="ECO:0007669"/>
    <property type="project" value="UniProtKB-KW"/>
</dbReference>
<dbReference type="PANTHER" id="PTHR43540:SF6">
    <property type="entry name" value="ISOCHORISMATASE-LIKE DOMAIN-CONTAINING PROTEIN"/>
    <property type="match status" value="1"/>
</dbReference>
<dbReference type="Gene3D" id="3.40.50.850">
    <property type="entry name" value="Isochorismatase-like"/>
    <property type="match status" value="1"/>
</dbReference>
<keyword evidence="1 3" id="KW-0378">Hydrolase</keyword>
<dbReference type="InterPro" id="IPR050272">
    <property type="entry name" value="Isochorismatase-like_hydrls"/>
</dbReference>
<dbReference type="EMBL" id="SMZQ01000006">
    <property type="protein sequence ID" value="TDL36716.1"/>
    <property type="molecule type" value="Genomic_DNA"/>
</dbReference>
<evidence type="ECO:0000313" key="4">
    <source>
        <dbReference type="Proteomes" id="UP000294621"/>
    </source>
</evidence>
<sequence>MIALLVIDMQNAYFEAPELAARQDRLVASCNRLLEAFTSTGHKALLVGTEHERDKSTWTLNMLDDDQGFIFRGSKQAEAVPGLAKDGLPQLNKTRDSAFVGTNLLSRLRNWGADEVVLAGVSTHNCIAQTGADAFAHNIRVTYAKDAMASEDTKDAEDMLRILSTTYRQPVQSTDEIVARLQEASAEGRTR</sequence>
<name>A0A4R5XZU9_9MICC</name>
<dbReference type="OrthoDB" id="4832958at2"/>
<dbReference type="Pfam" id="PF00857">
    <property type="entry name" value="Isochorismatase"/>
    <property type="match status" value="1"/>
</dbReference>
<accession>A0A4R5XZU9</accession>
<protein>
    <submittedName>
        <fullName evidence="3">Cysteine hydrolase</fullName>
    </submittedName>
</protein>
<evidence type="ECO:0000313" key="3">
    <source>
        <dbReference type="EMBL" id="TDL36716.1"/>
    </source>
</evidence>
<dbReference type="AlphaFoldDB" id="A0A4R5XZU9"/>